<accession>A0A2P2KD79</accession>
<dbReference type="EMBL" id="GGEC01023188">
    <property type="protein sequence ID" value="MBX03672.1"/>
    <property type="molecule type" value="Transcribed_RNA"/>
</dbReference>
<reference evidence="2" key="1">
    <citation type="submission" date="2018-02" db="EMBL/GenBank/DDBJ databases">
        <title>Rhizophora mucronata_Transcriptome.</title>
        <authorList>
            <person name="Meera S.P."/>
            <person name="Sreeshan A."/>
            <person name="Augustine A."/>
        </authorList>
    </citation>
    <scope>NUCLEOTIDE SEQUENCE</scope>
    <source>
        <tissue evidence="2">Leaf</tissue>
    </source>
</reference>
<organism evidence="2">
    <name type="scientific">Rhizophora mucronata</name>
    <name type="common">Asiatic mangrove</name>
    <dbReference type="NCBI Taxonomy" id="61149"/>
    <lineage>
        <taxon>Eukaryota</taxon>
        <taxon>Viridiplantae</taxon>
        <taxon>Streptophyta</taxon>
        <taxon>Embryophyta</taxon>
        <taxon>Tracheophyta</taxon>
        <taxon>Spermatophyta</taxon>
        <taxon>Magnoliopsida</taxon>
        <taxon>eudicotyledons</taxon>
        <taxon>Gunneridae</taxon>
        <taxon>Pentapetalae</taxon>
        <taxon>rosids</taxon>
        <taxon>fabids</taxon>
        <taxon>Malpighiales</taxon>
        <taxon>Rhizophoraceae</taxon>
        <taxon>Rhizophora</taxon>
    </lineage>
</organism>
<protein>
    <submittedName>
        <fullName evidence="2">D-xylose-proton symporter-like 3ic isoform X1</fullName>
    </submittedName>
</protein>
<name>A0A2P2KD79_RHIMU</name>
<sequence>MIWWHQKWHQCHNQIAVPPKPGRETAKSQKTKQSHPDSSHPFQAALLPVQQNAQH</sequence>
<feature type="region of interest" description="Disordered" evidence="1">
    <location>
        <begin position="12"/>
        <end position="55"/>
    </location>
</feature>
<dbReference type="AlphaFoldDB" id="A0A2P2KD79"/>
<evidence type="ECO:0000256" key="1">
    <source>
        <dbReference type="SAM" id="MobiDB-lite"/>
    </source>
</evidence>
<proteinExistence type="predicted"/>
<evidence type="ECO:0000313" key="2">
    <source>
        <dbReference type="EMBL" id="MBX03672.1"/>
    </source>
</evidence>
<dbReference type="EMBL" id="GGEC01023187">
    <property type="protein sequence ID" value="MBX03671.1"/>
    <property type="molecule type" value="Transcribed_RNA"/>
</dbReference>